<reference evidence="1 2" key="1">
    <citation type="submission" date="2014-06" db="EMBL/GenBank/DDBJ databases">
        <title>Genetic determinant of reutericyclin biosynthesis of Lactobacillus reuteri.</title>
        <authorList>
            <person name="Lin X."/>
            <person name="Duar R."/>
            <person name="Walter J."/>
            <person name="Gaenzle M."/>
        </authorList>
    </citation>
    <scope>NUCLEOTIDE SEQUENCE [LARGE SCALE GENOMIC DNA]</scope>
    <source>
        <strain evidence="1 2">LTH2584</strain>
    </source>
</reference>
<dbReference type="Proteomes" id="UP000027731">
    <property type="component" value="Unassembled WGS sequence"/>
</dbReference>
<sequence>MWKHRTLIDDAVEIFSNLCGYMGVTGKILNSNVGKNFLCVIAPEGGIRAYELNDDWLENIAAGWDKNNTRVEITKDIISKLSFGGLDSTPYSDLSINDRDYFDNFSIKLADLTVSRGYMKL</sequence>
<dbReference type="RefSeq" id="WP_035168432.1">
    <property type="nucleotide sequence ID" value="NZ_JAJGTL010000115.1"/>
</dbReference>
<evidence type="ECO:0000313" key="2">
    <source>
        <dbReference type="Proteomes" id="UP000027731"/>
    </source>
</evidence>
<organism evidence="1 2">
    <name type="scientific">Limosilactobacillus reuteri</name>
    <name type="common">Lactobacillus reuteri</name>
    <dbReference type="NCBI Taxonomy" id="1598"/>
    <lineage>
        <taxon>Bacteria</taxon>
        <taxon>Bacillati</taxon>
        <taxon>Bacillota</taxon>
        <taxon>Bacilli</taxon>
        <taxon>Lactobacillales</taxon>
        <taxon>Lactobacillaceae</taxon>
        <taxon>Limosilactobacillus</taxon>
    </lineage>
</organism>
<protein>
    <submittedName>
        <fullName evidence="1">Uncharacterized protein</fullName>
    </submittedName>
</protein>
<gene>
    <name evidence="1" type="ORF">LR3_08755</name>
</gene>
<proteinExistence type="predicted"/>
<dbReference type="AlphaFoldDB" id="A0A073JNG5"/>
<name>A0A073JNG5_LIMRT</name>
<evidence type="ECO:0000313" key="1">
    <source>
        <dbReference type="EMBL" id="KEK16137.1"/>
    </source>
</evidence>
<dbReference type="PATRIC" id="fig|1598.90.peg.550"/>
<dbReference type="EMBL" id="JOSX01000010">
    <property type="protein sequence ID" value="KEK16137.1"/>
    <property type="molecule type" value="Genomic_DNA"/>
</dbReference>
<comment type="caution">
    <text evidence="1">The sequence shown here is derived from an EMBL/GenBank/DDBJ whole genome shotgun (WGS) entry which is preliminary data.</text>
</comment>
<accession>A0A073JNG5</accession>